<dbReference type="InterPro" id="IPR011993">
    <property type="entry name" value="PH-like_dom_sf"/>
</dbReference>
<gene>
    <name evidence="5" type="ORF">PICST_65459</name>
</gene>
<dbReference type="GO" id="GO:0030041">
    <property type="term" value="P:actin filament polymerization"/>
    <property type="evidence" value="ECO:0007669"/>
    <property type="project" value="EnsemblFungi"/>
</dbReference>
<dbReference type="PROSITE" id="PS50229">
    <property type="entry name" value="WH1"/>
    <property type="match status" value="1"/>
</dbReference>
<feature type="domain" description="WH2" evidence="4">
    <location>
        <begin position="536"/>
        <end position="555"/>
    </location>
</feature>
<dbReference type="SMART" id="SM00461">
    <property type="entry name" value="WH1"/>
    <property type="match status" value="1"/>
</dbReference>
<evidence type="ECO:0000313" key="5">
    <source>
        <dbReference type="EMBL" id="ABN65484.2"/>
    </source>
</evidence>
<dbReference type="Pfam" id="PF00568">
    <property type="entry name" value="WH1"/>
    <property type="match status" value="1"/>
</dbReference>
<evidence type="ECO:0000256" key="2">
    <source>
        <dbReference type="SAM" id="MobiDB-lite"/>
    </source>
</evidence>
<protein>
    <submittedName>
        <fullName evidence="5">Actin assembly factor</fullName>
    </submittedName>
</protein>
<dbReference type="KEGG" id="pic:PICST_65459"/>
<dbReference type="OMA" id="EYNQDRK"/>
<dbReference type="InterPro" id="IPR003124">
    <property type="entry name" value="WH2_dom"/>
</dbReference>
<evidence type="ECO:0000259" key="3">
    <source>
        <dbReference type="PROSITE" id="PS50229"/>
    </source>
</evidence>
<evidence type="ECO:0000313" key="6">
    <source>
        <dbReference type="Proteomes" id="UP000002258"/>
    </source>
</evidence>
<accession>A3LS13</accession>
<evidence type="ECO:0000256" key="1">
    <source>
        <dbReference type="ARBA" id="ARBA00022553"/>
    </source>
</evidence>
<dbReference type="SUPFAM" id="SSF50729">
    <property type="entry name" value="PH domain-like"/>
    <property type="match status" value="1"/>
</dbReference>
<dbReference type="InParanoid" id="A3LS13"/>
<feature type="domain" description="WH1" evidence="3">
    <location>
        <begin position="16"/>
        <end position="127"/>
    </location>
</feature>
<dbReference type="GO" id="GO:0140224">
    <property type="term" value="C:SLAC complex"/>
    <property type="evidence" value="ECO:0007669"/>
    <property type="project" value="EnsemblFungi"/>
</dbReference>
<dbReference type="STRING" id="322104.A3LS13"/>
<dbReference type="InterPro" id="IPR000697">
    <property type="entry name" value="WH1/EVH1_dom"/>
</dbReference>
<feature type="compositionally biased region" description="Pro residues" evidence="2">
    <location>
        <begin position="412"/>
        <end position="462"/>
    </location>
</feature>
<dbReference type="HOGENOM" id="CLU_015385_1_2_1"/>
<dbReference type="InterPro" id="IPR033927">
    <property type="entry name" value="WASPfam_EVH1"/>
</dbReference>
<dbReference type="GO" id="GO:0071933">
    <property type="term" value="F:Arp2/3 complex binding"/>
    <property type="evidence" value="ECO:0007669"/>
    <property type="project" value="EnsemblFungi"/>
</dbReference>
<dbReference type="GO" id="GO:0003779">
    <property type="term" value="F:actin binding"/>
    <property type="evidence" value="ECO:0007669"/>
    <property type="project" value="EnsemblFungi"/>
</dbReference>
<feature type="compositionally biased region" description="Pro residues" evidence="2">
    <location>
        <begin position="469"/>
        <end position="505"/>
    </location>
</feature>
<dbReference type="Proteomes" id="UP000002258">
    <property type="component" value="Chromosome 3"/>
</dbReference>
<dbReference type="FunFam" id="2.30.29.30:FF:000281">
    <property type="entry name" value="Actin associated protein"/>
    <property type="match status" value="1"/>
</dbReference>
<dbReference type="Gene3D" id="2.30.29.30">
    <property type="entry name" value="Pleckstrin-homology domain (PH domain)/Phosphotyrosine-binding domain (PTB)"/>
    <property type="match status" value="1"/>
</dbReference>
<feature type="compositionally biased region" description="Pro residues" evidence="2">
    <location>
        <begin position="512"/>
        <end position="521"/>
    </location>
</feature>
<dbReference type="RefSeq" id="XP_001383513.2">
    <property type="nucleotide sequence ID" value="XM_001383476.1"/>
</dbReference>
<feature type="compositionally biased region" description="Low complexity" evidence="2">
    <location>
        <begin position="574"/>
        <end position="600"/>
    </location>
</feature>
<dbReference type="OrthoDB" id="8963340at2759"/>
<dbReference type="GO" id="GO:2000601">
    <property type="term" value="P:positive regulation of Arp2/3 complex-mediated actin nucleation"/>
    <property type="evidence" value="ECO:0007669"/>
    <property type="project" value="EnsemblFungi"/>
</dbReference>
<dbReference type="EMBL" id="CP000497">
    <property type="protein sequence ID" value="ABN65484.2"/>
    <property type="molecule type" value="Genomic_DNA"/>
</dbReference>
<name>A3LS13_PICST</name>
<dbReference type="GO" id="GO:0045010">
    <property type="term" value="P:actin nucleation"/>
    <property type="evidence" value="ECO:0007669"/>
    <property type="project" value="EnsemblFungi"/>
</dbReference>
<organism evidence="5 6">
    <name type="scientific">Scheffersomyces stipitis (strain ATCC 58785 / CBS 6054 / NBRC 10063 / NRRL Y-11545)</name>
    <name type="common">Yeast</name>
    <name type="synonym">Pichia stipitis</name>
    <dbReference type="NCBI Taxonomy" id="322104"/>
    <lineage>
        <taxon>Eukaryota</taxon>
        <taxon>Fungi</taxon>
        <taxon>Dikarya</taxon>
        <taxon>Ascomycota</taxon>
        <taxon>Saccharomycotina</taxon>
        <taxon>Pichiomycetes</taxon>
        <taxon>Debaryomycetaceae</taxon>
        <taxon>Scheffersomyces</taxon>
    </lineage>
</organism>
<sequence>MAILTTADKEKIKRAVPKANNKVIDATVARLYIAYPDPTSWQYTGLVGAILLVDDLVGHTFFLKLVDIVGNRGVLWDQELYVNFEYNQDRKFFHTFEIEDCLVGLLFEDTNDAVHFHKRVSTRVKHASKQTANNKNAIALKKRSGPVEVKPGPRGEFVDANTAQRSRRTKGVLYYDDVPPPEWRSLYAELESAGISEDMIADNRQFIKDYIAQQGGPLVGLEPPVPRRYQKKIEPVVESTPTATKSSSHKFSRIASGVSSSKNNKAPPPPPPPAAASAAEEYSPAPEVVLEFLLLSLYPLLHFILLFLPQVLSKISRISRISNLLLTSNRRLVPPPPPNRGAVPPPPPNRGGMPPPPPNRGAVPPPPPSRVPGPTPPQRTGAPPPPPPPRAARGAAPPPPPSRTARPAQPQQLPPPQYHPQPGPPPPVRQPMPPPQQASQVPPPPPFPGQPQAQIPPPPPFPGQAQAQIPPPPPFPPQTSSAPPPPPPPFPTQQFSQPPPPPPLPNMGGGGAPPPPPPPLPDMGTSSPPEATGDVGRDALLASIRGAGIGALKKTDKSQLEKPSVLLQEAKGQPPASAVSAPEAAPGQQGSLADALSAALSKRKGKVAQSDDEDDDDW</sequence>
<dbReference type="GeneID" id="4838233"/>
<dbReference type="PROSITE" id="PS51082">
    <property type="entry name" value="WH2"/>
    <property type="match status" value="1"/>
</dbReference>
<proteinExistence type="predicted"/>
<dbReference type="GO" id="GO:0051666">
    <property type="term" value="P:actin cortical patch localization"/>
    <property type="evidence" value="ECO:0007669"/>
    <property type="project" value="EnsemblFungi"/>
</dbReference>
<feature type="region of interest" description="Disordered" evidence="2">
    <location>
        <begin position="232"/>
        <end position="279"/>
    </location>
</feature>
<reference evidence="5 6" key="1">
    <citation type="journal article" date="2007" name="Nat. Biotechnol.">
        <title>Genome sequence of the lignocellulose-bioconverting and xylose-fermenting yeast Pichia stipitis.</title>
        <authorList>
            <person name="Jeffries T.W."/>
            <person name="Grigoriev I.V."/>
            <person name="Grimwood J."/>
            <person name="Laplaza J.M."/>
            <person name="Aerts A."/>
            <person name="Salamov A."/>
            <person name="Schmutz J."/>
            <person name="Lindquist E."/>
            <person name="Dehal P."/>
            <person name="Shapiro H."/>
            <person name="Jin Y.S."/>
            <person name="Passoth V."/>
            <person name="Richardson P.M."/>
        </authorList>
    </citation>
    <scope>NUCLEOTIDE SEQUENCE [LARGE SCALE GENOMIC DNA]</scope>
    <source>
        <strain evidence="6">ATCC 58785 / CBS 6054 / NBRC 10063 / NRRL Y-11545</strain>
    </source>
</reference>
<dbReference type="AlphaFoldDB" id="A3LS13"/>
<dbReference type="eggNOG" id="KOG3671">
    <property type="taxonomic scope" value="Eukaryota"/>
</dbReference>
<dbReference type="GO" id="GO:0032233">
    <property type="term" value="P:positive regulation of actin filament bundle assembly"/>
    <property type="evidence" value="ECO:0007669"/>
    <property type="project" value="EnsemblFungi"/>
</dbReference>
<dbReference type="GO" id="GO:0030479">
    <property type="term" value="C:actin cortical patch"/>
    <property type="evidence" value="ECO:0007669"/>
    <property type="project" value="EnsemblFungi"/>
</dbReference>
<dbReference type="CDD" id="cd01205">
    <property type="entry name" value="EVH1_WASP-like"/>
    <property type="match status" value="1"/>
</dbReference>
<dbReference type="Pfam" id="PF02205">
    <property type="entry name" value="WH2"/>
    <property type="match status" value="1"/>
</dbReference>
<dbReference type="FunCoup" id="A3LS13">
    <property type="interactions" value="229"/>
</dbReference>
<evidence type="ECO:0000259" key="4">
    <source>
        <dbReference type="PROSITE" id="PS51082"/>
    </source>
</evidence>
<feature type="compositionally biased region" description="Pro residues" evidence="2">
    <location>
        <begin position="333"/>
        <end position="402"/>
    </location>
</feature>
<feature type="region of interest" description="Disordered" evidence="2">
    <location>
        <begin position="329"/>
        <end position="618"/>
    </location>
</feature>
<keyword evidence="1" id="KW-0597">Phosphoprotein</keyword>
<keyword evidence="6" id="KW-1185">Reference proteome</keyword>